<dbReference type="Gene3D" id="3.40.50.300">
    <property type="entry name" value="P-loop containing nucleotide triphosphate hydrolases"/>
    <property type="match status" value="2"/>
</dbReference>
<gene>
    <name evidence="8" type="ORF">SAMN04488506_0427</name>
</gene>
<evidence type="ECO:0000256" key="2">
    <source>
        <dbReference type="ARBA" id="ARBA00022801"/>
    </source>
</evidence>
<evidence type="ECO:0000256" key="1">
    <source>
        <dbReference type="ARBA" id="ARBA00022741"/>
    </source>
</evidence>
<dbReference type="STRING" id="82801.SAMN04488506_0427"/>
<feature type="region of interest" description="Disordered" evidence="5">
    <location>
        <begin position="378"/>
        <end position="435"/>
    </location>
</feature>
<feature type="compositionally biased region" description="Basic residues" evidence="5">
    <location>
        <begin position="413"/>
        <end position="435"/>
    </location>
</feature>
<dbReference type="InterPro" id="IPR027417">
    <property type="entry name" value="P-loop_NTPase"/>
</dbReference>
<dbReference type="InterPro" id="IPR050547">
    <property type="entry name" value="DEAD_box_RNA_helicases"/>
</dbReference>
<protein>
    <submittedName>
        <fullName evidence="8">Superfamily II DNA and RNA helicase</fullName>
    </submittedName>
</protein>
<dbReference type="GO" id="GO:0005829">
    <property type="term" value="C:cytosol"/>
    <property type="evidence" value="ECO:0007669"/>
    <property type="project" value="TreeGrafter"/>
</dbReference>
<name>A0A1I5V9I9_9LACT</name>
<dbReference type="PROSITE" id="PS51192">
    <property type="entry name" value="HELICASE_ATP_BIND_1"/>
    <property type="match status" value="1"/>
</dbReference>
<dbReference type="SUPFAM" id="SSF52540">
    <property type="entry name" value="P-loop containing nucleoside triphosphate hydrolases"/>
    <property type="match status" value="1"/>
</dbReference>
<dbReference type="InterPro" id="IPR011545">
    <property type="entry name" value="DEAD/DEAH_box_helicase_dom"/>
</dbReference>
<evidence type="ECO:0000259" key="7">
    <source>
        <dbReference type="PROSITE" id="PS51194"/>
    </source>
</evidence>
<dbReference type="PROSITE" id="PS51194">
    <property type="entry name" value="HELICASE_CTER"/>
    <property type="match status" value="1"/>
</dbReference>
<keyword evidence="4" id="KW-0067">ATP-binding</keyword>
<dbReference type="GO" id="GO:0033592">
    <property type="term" value="F:RNA strand annealing activity"/>
    <property type="evidence" value="ECO:0007669"/>
    <property type="project" value="TreeGrafter"/>
</dbReference>
<keyword evidence="1" id="KW-0547">Nucleotide-binding</keyword>
<evidence type="ECO:0000313" key="8">
    <source>
        <dbReference type="EMBL" id="SFQ04080.1"/>
    </source>
</evidence>
<dbReference type="GO" id="GO:0016787">
    <property type="term" value="F:hydrolase activity"/>
    <property type="evidence" value="ECO:0007669"/>
    <property type="project" value="UniProtKB-KW"/>
</dbReference>
<keyword evidence="3 8" id="KW-0347">Helicase</keyword>
<dbReference type="CDD" id="cd00268">
    <property type="entry name" value="DEADc"/>
    <property type="match status" value="1"/>
</dbReference>
<dbReference type="InterPro" id="IPR044742">
    <property type="entry name" value="DEAD/DEAH_RhlB"/>
</dbReference>
<dbReference type="PANTHER" id="PTHR47963:SF7">
    <property type="entry name" value="ATP-DEPENDENT RNA HELICASE YFML-RELATED"/>
    <property type="match status" value="1"/>
</dbReference>
<sequence length="435" mass="49363">MSEFLSPEFQEYWTKSGFKAPTAIQLTAYEVLKEKKDMVGISPTGSGKTLAFTLPLLETLVPDKRMQLLILEPSQELAVQVGQVVKEWADIRQLSTLTLIGGANVQRQIDKLKTKPEIIIGTPGRILELADKKKLKLHQVQTVVLDEADQLLGQDQLNTVRELVKKMPSDRQMGFFSATSNTLMDDLSTWFNVDPIWKDVTAVDDSKGEITHAFIETPIRKRDAMLKQLSHLSKFRALVFFNDVASLTAALDRLRYEGISAGVLHSERNKTERKQVLQDFRNGKIQFLLTTDIASRGLDIEELDYIIQYDIPISKESYVHRSGRTGRMRRKGTVLTLVNERELRNFKQLISPLELSLTRLYLYGGELVEEKIAVEAPQSSVKNTSEKGAKEVKVMPKKEHKPRVVKDSPPVPVKKKKKNRTKKAKNKGARRKKTD</sequence>
<dbReference type="EMBL" id="FOXW01000001">
    <property type="protein sequence ID" value="SFQ04080.1"/>
    <property type="molecule type" value="Genomic_DNA"/>
</dbReference>
<dbReference type="GO" id="GO:0005840">
    <property type="term" value="C:ribosome"/>
    <property type="evidence" value="ECO:0007669"/>
    <property type="project" value="TreeGrafter"/>
</dbReference>
<proteinExistence type="predicted"/>
<evidence type="ECO:0000256" key="3">
    <source>
        <dbReference type="ARBA" id="ARBA00022806"/>
    </source>
</evidence>
<feature type="domain" description="Helicase C-terminal" evidence="7">
    <location>
        <begin position="225"/>
        <end position="368"/>
    </location>
</feature>
<dbReference type="PANTHER" id="PTHR47963">
    <property type="entry name" value="DEAD-BOX ATP-DEPENDENT RNA HELICASE 47, MITOCHONDRIAL"/>
    <property type="match status" value="1"/>
</dbReference>
<evidence type="ECO:0000256" key="4">
    <source>
        <dbReference type="ARBA" id="ARBA00022840"/>
    </source>
</evidence>
<keyword evidence="2" id="KW-0378">Hydrolase</keyword>
<dbReference type="RefSeq" id="WP_092479492.1">
    <property type="nucleotide sequence ID" value="NZ_FOXW01000001.1"/>
</dbReference>
<accession>A0A1I5V9I9</accession>
<evidence type="ECO:0000313" key="9">
    <source>
        <dbReference type="Proteomes" id="UP000199136"/>
    </source>
</evidence>
<dbReference type="InterPro" id="IPR014001">
    <property type="entry name" value="Helicase_ATP-bd"/>
</dbReference>
<feature type="compositionally biased region" description="Basic and acidic residues" evidence="5">
    <location>
        <begin position="384"/>
        <end position="406"/>
    </location>
</feature>
<dbReference type="GO" id="GO:0009409">
    <property type="term" value="P:response to cold"/>
    <property type="evidence" value="ECO:0007669"/>
    <property type="project" value="TreeGrafter"/>
</dbReference>
<dbReference type="OrthoDB" id="9805696at2"/>
<evidence type="ECO:0000259" key="6">
    <source>
        <dbReference type="PROSITE" id="PS51192"/>
    </source>
</evidence>
<dbReference type="Pfam" id="PF00271">
    <property type="entry name" value="Helicase_C"/>
    <property type="match status" value="1"/>
</dbReference>
<keyword evidence="9" id="KW-1185">Reference proteome</keyword>
<dbReference type="CDD" id="cd18787">
    <property type="entry name" value="SF2_C_DEAD"/>
    <property type="match status" value="1"/>
</dbReference>
<dbReference type="AlphaFoldDB" id="A0A1I5V9I9"/>
<reference evidence="8 9" key="1">
    <citation type="submission" date="2016-10" db="EMBL/GenBank/DDBJ databases">
        <authorList>
            <person name="de Groot N.N."/>
        </authorList>
    </citation>
    <scope>NUCLEOTIDE SEQUENCE [LARGE SCALE GENOMIC DNA]</scope>
    <source>
        <strain evidence="8 9">DSM 20581</strain>
    </source>
</reference>
<dbReference type="SMART" id="SM00490">
    <property type="entry name" value="HELICc"/>
    <property type="match status" value="1"/>
</dbReference>
<dbReference type="Pfam" id="PF00270">
    <property type="entry name" value="DEAD"/>
    <property type="match status" value="1"/>
</dbReference>
<feature type="domain" description="Helicase ATP-binding" evidence="6">
    <location>
        <begin position="29"/>
        <end position="198"/>
    </location>
</feature>
<dbReference type="SMART" id="SM00487">
    <property type="entry name" value="DEXDc"/>
    <property type="match status" value="1"/>
</dbReference>
<dbReference type="InterPro" id="IPR001650">
    <property type="entry name" value="Helicase_C-like"/>
</dbReference>
<dbReference type="Proteomes" id="UP000199136">
    <property type="component" value="Unassembled WGS sequence"/>
</dbReference>
<evidence type="ECO:0000256" key="5">
    <source>
        <dbReference type="SAM" id="MobiDB-lite"/>
    </source>
</evidence>
<organism evidence="8 9">
    <name type="scientific">Desemzia incerta</name>
    <dbReference type="NCBI Taxonomy" id="82801"/>
    <lineage>
        <taxon>Bacteria</taxon>
        <taxon>Bacillati</taxon>
        <taxon>Bacillota</taxon>
        <taxon>Bacilli</taxon>
        <taxon>Lactobacillales</taxon>
        <taxon>Carnobacteriaceae</taxon>
        <taxon>Desemzia</taxon>
    </lineage>
</organism>
<dbReference type="GO" id="GO:0005524">
    <property type="term" value="F:ATP binding"/>
    <property type="evidence" value="ECO:0007669"/>
    <property type="project" value="UniProtKB-KW"/>
</dbReference>
<dbReference type="GO" id="GO:0003724">
    <property type="term" value="F:RNA helicase activity"/>
    <property type="evidence" value="ECO:0007669"/>
    <property type="project" value="TreeGrafter"/>
</dbReference>